<evidence type="ECO:0000313" key="1">
    <source>
        <dbReference type="EMBL" id="MBC5621954.1"/>
    </source>
</evidence>
<name>A0ABR7D1Z2_9BACT</name>
<dbReference type="RefSeq" id="WP_099293524.1">
    <property type="nucleotide sequence ID" value="NZ_JACOOH010000005.1"/>
</dbReference>
<dbReference type="EMBL" id="JACOOH010000005">
    <property type="protein sequence ID" value="MBC5621954.1"/>
    <property type="molecule type" value="Genomic_DNA"/>
</dbReference>
<gene>
    <name evidence="1" type="ORF">H8S64_12675</name>
</gene>
<keyword evidence="2" id="KW-1185">Reference proteome</keyword>
<organism evidence="1 2">
    <name type="scientific">Butyricimonas hominis</name>
    <dbReference type="NCBI Taxonomy" id="2763032"/>
    <lineage>
        <taxon>Bacteria</taxon>
        <taxon>Pseudomonadati</taxon>
        <taxon>Bacteroidota</taxon>
        <taxon>Bacteroidia</taxon>
        <taxon>Bacteroidales</taxon>
        <taxon>Odoribacteraceae</taxon>
        <taxon>Butyricimonas</taxon>
    </lineage>
</organism>
<protein>
    <submittedName>
        <fullName evidence="1">Uncharacterized protein</fullName>
    </submittedName>
</protein>
<proteinExistence type="predicted"/>
<dbReference type="Proteomes" id="UP000646484">
    <property type="component" value="Unassembled WGS sequence"/>
</dbReference>
<evidence type="ECO:0000313" key="2">
    <source>
        <dbReference type="Proteomes" id="UP000646484"/>
    </source>
</evidence>
<accession>A0ABR7D1Z2</accession>
<reference evidence="1 2" key="1">
    <citation type="submission" date="2020-08" db="EMBL/GenBank/DDBJ databases">
        <title>Genome public.</title>
        <authorList>
            <person name="Liu C."/>
            <person name="Sun Q."/>
        </authorList>
    </citation>
    <scope>NUCLEOTIDE SEQUENCE [LARGE SCALE GENOMIC DNA]</scope>
    <source>
        <strain evidence="1 2">NSJ-56</strain>
    </source>
</reference>
<comment type="caution">
    <text evidence="1">The sequence shown here is derived from an EMBL/GenBank/DDBJ whole genome shotgun (WGS) entry which is preliminary data.</text>
</comment>
<sequence>MFVESMTAEEIIKETRRDLALLENYKEKIYQLHRRDFLLAKKYPVTFQHEWVSPATRNKWRVTITCHSKKTREAPEIYHYSPYVTSRGVGVIFPFYDLDTEDWAFSRFTGHFFSRYRNRYLIPNNLCTPGMDVIDYFIKDNISFSLSEKKKEDNSFTCCLKDGIALGIFDSILTVFRTFVSHDMLFRIQKRSLQSSIEYQKTLDDFLTNKLPNSYKQYCLQGRVGRVAGPEPIPHLSLDDVKDLLKDKPKIPLFSPLTGKIEFED</sequence>